<reference evidence="1 2" key="1">
    <citation type="submission" date="2024-04" db="EMBL/GenBank/DDBJ databases">
        <title>genome sequences of Mucor flavus KT1a and Helicostylum pulchrum KT1b strains isolated from the surface of a dry-aged beef.</title>
        <authorList>
            <person name="Toyotome T."/>
            <person name="Hosono M."/>
            <person name="Torimaru M."/>
            <person name="Fukuda K."/>
            <person name="Mikami N."/>
        </authorList>
    </citation>
    <scope>NUCLEOTIDE SEQUENCE [LARGE SCALE GENOMIC DNA]</scope>
    <source>
        <strain evidence="1 2">KT1a</strain>
    </source>
</reference>
<keyword evidence="2" id="KW-1185">Reference proteome</keyword>
<evidence type="ECO:0000313" key="2">
    <source>
        <dbReference type="Proteomes" id="UP001473302"/>
    </source>
</evidence>
<name>A0ABP9ZEU6_9FUNG</name>
<dbReference type="EMBL" id="BAABUK010000046">
    <property type="protein sequence ID" value="GAA5817643.1"/>
    <property type="molecule type" value="Genomic_DNA"/>
</dbReference>
<evidence type="ECO:0000313" key="1">
    <source>
        <dbReference type="EMBL" id="GAA5817643.1"/>
    </source>
</evidence>
<protein>
    <submittedName>
        <fullName evidence="1">Uncharacterized protein</fullName>
    </submittedName>
</protein>
<gene>
    <name evidence="1" type="ORF">MFLAVUS_011194</name>
</gene>
<sequence>MESVEAIQPETLLFSSSDYDSDDLARLLELQRRHAELRDPAMESLVVDDDDDDFSVTAPRKKGPTVPDMRFEKQFEKSVQNLLDSGTSPMGILWSAVVKDQIIVPFISGFTWSICSNAWSWYRTKGVINAKNPRKFGFFKGIKHGVSECIKSVARNASMLMTTTTQAIEAAR</sequence>
<comment type="caution">
    <text evidence="1">The sequence shown here is derived from an EMBL/GenBank/DDBJ whole genome shotgun (WGS) entry which is preliminary data.</text>
</comment>
<dbReference type="Proteomes" id="UP001473302">
    <property type="component" value="Unassembled WGS sequence"/>
</dbReference>
<organism evidence="1 2">
    <name type="scientific">Mucor flavus</name>
    <dbReference type="NCBI Taxonomy" id="439312"/>
    <lineage>
        <taxon>Eukaryota</taxon>
        <taxon>Fungi</taxon>
        <taxon>Fungi incertae sedis</taxon>
        <taxon>Mucoromycota</taxon>
        <taxon>Mucoromycotina</taxon>
        <taxon>Mucoromycetes</taxon>
        <taxon>Mucorales</taxon>
        <taxon>Mucorineae</taxon>
        <taxon>Mucoraceae</taxon>
        <taxon>Mucor</taxon>
    </lineage>
</organism>
<proteinExistence type="predicted"/>
<accession>A0ABP9ZEU6</accession>